<keyword evidence="2" id="KW-1185">Reference proteome</keyword>
<name>A0ABU0FCF4_9HYPH</name>
<accession>A0ABU0FCF4</accession>
<dbReference type="Proteomes" id="UP001237448">
    <property type="component" value="Unassembled WGS sequence"/>
</dbReference>
<gene>
    <name evidence="1" type="ORF">J3R73_001606</name>
</gene>
<dbReference type="EMBL" id="JAUSVK010000001">
    <property type="protein sequence ID" value="MDQ0391814.1"/>
    <property type="molecule type" value="Genomic_DNA"/>
</dbReference>
<comment type="caution">
    <text evidence="1">The sequence shown here is derived from an EMBL/GenBank/DDBJ whole genome shotgun (WGS) entry which is preliminary data.</text>
</comment>
<sequence length="35" mass="3716">MPAPVHLRLMPRDEDGMRPALTAPVAAMPAAFMPG</sequence>
<evidence type="ECO:0000313" key="2">
    <source>
        <dbReference type="Proteomes" id="UP001237448"/>
    </source>
</evidence>
<reference evidence="1 2" key="1">
    <citation type="submission" date="2023-07" db="EMBL/GenBank/DDBJ databases">
        <title>Genomic Encyclopedia of Type Strains, Phase IV (KMG-IV): sequencing the most valuable type-strain genomes for metagenomic binning, comparative biology and taxonomic classification.</title>
        <authorList>
            <person name="Goeker M."/>
        </authorList>
    </citation>
    <scope>NUCLEOTIDE SEQUENCE [LARGE SCALE GENOMIC DNA]</scope>
    <source>
        <strain evidence="1 2">DSM 5896</strain>
    </source>
</reference>
<protein>
    <submittedName>
        <fullName evidence="1">Uncharacterized protein</fullName>
    </submittedName>
</protein>
<organism evidence="1 2">
    <name type="scientific">Labrys monachus</name>
    <dbReference type="NCBI Taxonomy" id="217067"/>
    <lineage>
        <taxon>Bacteria</taxon>
        <taxon>Pseudomonadati</taxon>
        <taxon>Pseudomonadota</taxon>
        <taxon>Alphaproteobacteria</taxon>
        <taxon>Hyphomicrobiales</taxon>
        <taxon>Xanthobacteraceae</taxon>
        <taxon>Labrys</taxon>
    </lineage>
</organism>
<proteinExistence type="predicted"/>
<evidence type="ECO:0000313" key="1">
    <source>
        <dbReference type="EMBL" id="MDQ0391814.1"/>
    </source>
</evidence>